<dbReference type="InterPro" id="IPR007253">
    <property type="entry name" value="Cell_wall-bd_2"/>
</dbReference>
<reference evidence="1" key="1">
    <citation type="submission" date="2019-08" db="EMBL/GenBank/DDBJ databases">
        <authorList>
            <person name="Kucharzyk K."/>
            <person name="Murdoch R.W."/>
            <person name="Higgins S."/>
            <person name="Loffler F."/>
        </authorList>
    </citation>
    <scope>NUCLEOTIDE SEQUENCE</scope>
</reference>
<evidence type="ECO:0000313" key="1">
    <source>
        <dbReference type="EMBL" id="MPN48339.1"/>
    </source>
</evidence>
<gene>
    <name evidence="1" type="ORF">SDC9_195946</name>
</gene>
<organism evidence="1">
    <name type="scientific">bioreactor metagenome</name>
    <dbReference type="NCBI Taxonomy" id="1076179"/>
    <lineage>
        <taxon>unclassified sequences</taxon>
        <taxon>metagenomes</taxon>
        <taxon>ecological metagenomes</taxon>
    </lineage>
</organism>
<name>A0A645ID04_9ZZZZ</name>
<proteinExistence type="predicted"/>
<accession>A0A645ID04</accession>
<dbReference type="EMBL" id="VSSQ01110588">
    <property type="protein sequence ID" value="MPN48339.1"/>
    <property type="molecule type" value="Genomic_DNA"/>
</dbReference>
<comment type="caution">
    <text evidence="1">The sequence shown here is derived from an EMBL/GenBank/DDBJ whole genome shotgun (WGS) entry which is preliminary data.</text>
</comment>
<dbReference type="Pfam" id="PF04122">
    <property type="entry name" value="CW_binding_2"/>
    <property type="match status" value="1"/>
</dbReference>
<dbReference type="AlphaFoldDB" id="A0A645ID04"/>
<protein>
    <submittedName>
        <fullName evidence="1">Uncharacterized protein</fullName>
    </submittedName>
</protein>
<sequence length="89" mass="9550">MVIEKFYTNEELNNIYVAKNGIKNSTDLVDALAVGAVAAKVDAPVVIGSDNLNEKQVQVLSTKKTKMLTQVGGNGNEGIFAKIKSILKK</sequence>